<dbReference type="PANTHER" id="PTHR47718">
    <property type="entry name" value="OS01G0519700 PROTEIN"/>
    <property type="match status" value="1"/>
</dbReference>
<comment type="caution">
    <text evidence="3">The sequence shown here is derived from an EMBL/GenBank/DDBJ whole genome shotgun (WGS) entry which is preliminary data.</text>
</comment>
<feature type="domain" description="MULE transposase" evidence="2">
    <location>
        <begin position="79"/>
        <end position="172"/>
    </location>
</feature>
<dbReference type="EMBL" id="SDMP01000012">
    <property type="protein sequence ID" value="RYR25158.1"/>
    <property type="molecule type" value="Genomic_DNA"/>
</dbReference>
<dbReference type="Proteomes" id="UP000289738">
    <property type="component" value="Chromosome B02"/>
</dbReference>
<name>A0A445AFH1_ARAHY</name>
<evidence type="ECO:0000259" key="2">
    <source>
        <dbReference type="Pfam" id="PF10551"/>
    </source>
</evidence>
<keyword evidence="4" id="KW-1185">Reference proteome</keyword>
<gene>
    <name evidence="3" type="ORF">Ahy_B02g058802</name>
</gene>
<accession>A0A445AFH1</accession>
<dbReference type="InterPro" id="IPR018289">
    <property type="entry name" value="MULE_transposase_dom"/>
</dbReference>
<proteinExistence type="predicted"/>
<sequence>MTEADIMQMMNMLKSRISTSQKFGLLASQVGGYEFVGYGPREMYNEIARQRRQVPGLLRNLFWSDGISQLDYQLFGDIIAFDTTYKKNKYSCPLVIFSGVNHHNQTIVFAAVLIVEETTDTYIWLVRQLMFAMKGKTPTSIITDGAMVIRNAVRDIFSEVRHRLCAWHFIRNATSNIGNPSFTSKFRKIMLGDYEISVFKRKWVQLIEEFDLEDKPWVKNMYEEKHIWATAYKRGKFFDGLELPQDVKVYNQLWQEFNANYESIHGVPVMQTCIELLERFAIETKKVKSALNDASGFTRDAVVISHQSALMEFFKQLAVVATKVLERFEETHDIIMGLYFILQDCRRNTMQPQSGVAKSRNPYVHQTNIGSRQPSKNKRQHCSVCQMEGYKKTTCSWQKNIDNNVMEDEANNGSDNSDINPNSLQRHSSSSTHSLLPISFELVVPLNASSLIPSLPFSCRISPTASQVGPSKLTPSLLLVQLTILQWKHSSRARLLPPSRCSVPPSPAPSLFHRGLVWRYLFTKPIAAFKVTRSLAAKAFQTSLPLCRETFFSATMEDHIVKRYQELIKESSRLPLFDLRKLNSSLPIPSAPNCPVDVLVLGAKNDFIVDAEGLNETAKFYSVLPDCVDAVAHDMMLDVSWEK</sequence>
<evidence type="ECO:0000313" key="3">
    <source>
        <dbReference type="EMBL" id="RYR25158.1"/>
    </source>
</evidence>
<evidence type="ECO:0000256" key="1">
    <source>
        <dbReference type="SAM" id="MobiDB-lite"/>
    </source>
</evidence>
<organism evidence="3 4">
    <name type="scientific">Arachis hypogaea</name>
    <name type="common">Peanut</name>
    <dbReference type="NCBI Taxonomy" id="3818"/>
    <lineage>
        <taxon>Eukaryota</taxon>
        <taxon>Viridiplantae</taxon>
        <taxon>Streptophyta</taxon>
        <taxon>Embryophyta</taxon>
        <taxon>Tracheophyta</taxon>
        <taxon>Spermatophyta</taxon>
        <taxon>Magnoliopsida</taxon>
        <taxon>eudicotyledons</taxon>
        <taxon>Gunneridae</taxon>
        <taxon>Pentapetalae</taxon>
        <taxon>rosids</taxon>
        <taxon>fabids</taxon>
        <taxon>Fabales</taxon>
        <taxon>Fabaceae</taxon>
        <taxon>Papilionoideae</taxon>
        <taxon>50 kb inversion clade</taxon>
        <taxon>dalbergioids sensu lato</taxon>
        <taxon>Dalbergieae</taxon>
        <taxon>Pterocarpus clade</taxon>
        <taxon>Arachis</taxon>
    </lineage>
</organism>
<dbReference type="Pfam" id="PF10551">
    <property type="entry name" value="MULE"/>
    <property type="match status" value="1"/>
</dbReference>
<reference evidence="3 4" key="1">
    <citation type="submission" date="2019-01" db="EMBL/GenBank/DDBJ databases">
        <title>Sequencing of cultivated peanut Arachis hypogaea provides insights into genome evolution and oil improvement.</title>
        <authorList>
            <person name="Chen X."/>
        </authorList>
    </citation>
    <scope>NUCLEOTIDE SEQUENCE [LARGE SCALE GENOMIC DNA]</scope>
    <source>
        <strain evidence="4">cv. Fuhuasheng</strain>
        <tissue evidence="3">Leaves</tissue>
    </source>
</reference>
<evidence type="ECO:0000313" key="4">
    <source>
        <dbReference type="Proteomes" id="UP000289738"/>
    </source>
</evidence>
<dbReference type="PANTHER" id="PTHR47718:SF15">
    <property type="entry name" value="PROTEIN FAR1-RELATED SEQUENCE 5-LIKE"/>
    <property type="match status" value="1"/>
</dbReference>
<feature type="region of interest" description="Disordered" evidence="1">
    <location>
        <begin position="406"/>
        <end position="430"/>
    </location>
</feature>
<dbReference type="AlphaFoldDB" id="A0A445AFH1"/>
<feature type="compositionally biased region" description="Polar residues" evidence="1">
    <location>
        <begin position="411"/>
        <end position="422"/>
    </location>
</feature>
<protein>
    <recommendedName>
        <fullName evidence="2">MULE transposase domain-containing protein</fullName>
    </recommendedName>
</protein>